<comment type="caution">
    <text evidence="1">The sequence shown here is derived from an EMBL/GenBank/DDBJ whole genome shotgun (WGS) entry which is preliminary data.</text>
</comment>
<sequence length="113" mass="13200">MNEQQQQAFEQAMSRARQLCQQGRWGEAFPWLERAHILGQRSTMAHVTTHCWMFRVGWHRRDWSEVRGQLLRIPAALLMSRLWVPVGNTGGANVNPLKPLPLPENLKMIMEKR</sequence>
<dbReference type="STRING" id="1177154.Y5S_03241"/>
<dbReference type="eggNOG" id="COG3000">
    <property type="taxonomic scope" value="Bacteria"/>
</dbReference>
<keyword evidence="2" id="KW-1185">Reference proteome</keyword>
<name>A0A095UM92_9GAMM</name>
<gene>
    <name evidence="1" type="ORF">Y5S_03241</name>
</gene>
<dbReference type="PATRIC" id="fig|1177154.3.peg.3284"/>
<evidence type="ECO:0008006" key="3">
    <source>
        <dbReference type="Google" id="ProtNLM"/>
    </source>
</evidence>
<proteinExistence type="predicted"/>
<organism evidence="1 2">
    <name type="scientific">Alcanivorax nanhaiticus</name>
    <dbReference type="NCBI Taxonomy" id="1177154"/>
    <lineage>
        <taxon>Bacteria</taxon>
        <taxon>Pseudomonadati</taxon>
        <taxon>Pseudomonadota</taxon>
        <taxon>Gammaproteobacteria</taxon>
        <taxon>Oceanospirillales</taxon>
        <taxon>Alcanivoracaceae</taxon>
        <taxon>Alcanivorax</taxon>
    </lineage>
</organism>
<dbReference type="AlphaFoldDB" id="A0A095UM92"/>
<dbReference type="InterPro" id="IPR022172">
    <property type="entry name" value="DUF3703"/>
</dbReference>
<dbReference type="Pfam" id="PF12487">
    <property type="entry name" value="DUF3703"/>
    <property type="match status" value="1"/>
</dbReference>
<dbReference type="Proteomes" id="UP000029444">
    <property type="component" value="Unassembled WGS sequence"/>
</dbReference>
<dbReference type="RefSeq" id="WP_035234532.1">
    <property type="nucleotide sequence ID" value="NZ_ARXV01000016.1"/>
</dbReference>
<protein>
    <recommendedName>
        <fullName evidence="3">DUF3703 domain-containing protein</fullName>
    </recommendedName>
</protein>
<accession>A0A095UM92</accession>
<dbReference type="OrthoDB" id="9799416at2"/>
<dbReference type="EMBL" id="ARXV01000016">
    <property type="protein sequence ID" value="KGD63605.1"/>
    <property type="molecule type" value="Genomic_DNA"/>
</dbReference>
<evidence type="ECO:0000313" key="1">
    <source>
        <dbReference type="EMBL" id="KGD63605.1"/>
    </source>
</evidence>
<evidence type="ECO:0000313" key="2">
    <source>
        <dbReference type="Proteomes" id="UP000029444"/>
    </source>
</evidence>
<reference evidence="1 2" key="1">
    <citation type="submission" date="2012-09" db="EMBL/GenBank/DDBJ databases">
        <title>Genome Sequence of alkane-degrading Bacterium Alcanivorax sp. 19-m-6.</title>
        <authorList>
            <person name="Lai Q."/>
            <person name="Shao Z."/>
        </authorList>
    </citation>
    <scope>NUCLEOTIDE SEQUENCE [LARGE SCALE GENOMIC DNA]</scope>
    <source>
        <strain evidence="1 2">19-m-6</strain>
    </source>
</reference>